<dbReference type="AlphaFoldDB" id="A0A291TBM9"/>
<evidence type="ECO:0000256" key="2">
    <source>
        <dbReference type="SAM" id="Phobius"/>
    </source>
</evidence>
<organism evidence="4 5">
    <name type="scientific">Faecalibacterium prausnitzii</name>
    <dbReference type="NCBI Taxonomy" id="853"/>
    <lineage>
        <taxon>Bacteria</taxon>
        <taxon>Bacillati</taxon>
        <taxon>Bacillota</taxon>
        <taxon>Clostridia</taxon>
        <taxon>Eubacteriales</taxon>
        <taxon>Oscillospiraceae</taxon>
        <taxon>Faecalibacterium</taxon>
    </lineage>
</organism>
<feature type="transmembrane region" description="Helical" evidence="2">
    <location>
        <begin position="109"/>
        <end position="126"/>
    </location>
</feature>
<dbReference type="CDD" id="cd00093">
    <property type="entry name" value="HTH_XRE"/>
    <property type="match status" value="1"/>
</dbReference>
<dbReference type="PANTHER" id="PTHR46558:SF15">
    <property type="entry name" value="HELIX-TURN-HELIX DOMAIN PROTEIN"/>
    <property type="match status" value="1"/>
</dbReference>
<name>A0A291TBM9_9FIRM</name>
<dbReference type="RefSeq" id="WP_098924263.1">
    <property type="nucleotide sequence ID" value="NZ_CP023819.1"/>
</dbReference>
<evidence type="ECO:0000313" key="5">
    <source>
        <dbReference type="Proteomes" id="UP000223709"/>
    </source>
</evidence>
<dbReference type="EMBL" id="CP023819">
    <property type="protein sequence ID" value="ATL90499.1"/>
    <property type="molecule type" value="Genomic_DNA"/>
</dbReference>
<gene>
    <name evidence="4" type="ORF">CRH10_09405</name>
</gene>
<dbReference type="InterPro" id="IPR001387">
    <property type="entry name" value="Cro/C1-type_HTH"/>
</dbReference>
<reference evidence="4 5" key="1">
    <citation type="submission" date="2017-10" db="EMBL/GenBank/DDBJ databases">
        <title>Complete Genome Sequence of Faecalibacterium prausnitzii isolated from the gut of healthy adult Indian.</title>
        <authorList>
            <person name="Bag S."/>
            <person name="Ghosh T.S."/>
            <person name="Das B."/>
        </authorList>
    </citation>
    <scope>NUCLEOTIDE SEQUENCE [LARGE SCALE GENOMIC DNA]</scope>
    <source>
        <strain evidence="4 5">Indica</strain>
    </source>
</reference>
<dbReference type="Proteomes" id="UP000223709">
    <property type="component" value="Chromosome"/>
</dbReference>
<proteinExistence type="predicted"/>
<dbReference type="Gene3D" id="1.10.260.40">
    <property type="entry name" value="lambda repressor-like DNA-binding domains"/>
    <property type="match status" value="1"/>
</dbReference>
<evidence type="ECO:0000256" key="1">
    <source>
        <dbReference type="ARBA" id="ARBA00023125"/>
    </source>
</evidence>
<keyword evidence="1" id="KW-0238">DNA-binding</keyword>
<evidence type="ECO:0000313" key="4">
    <source>
        <dbReference type="EMBL" id="ATL90499.1"/>
    </source>
</evidence>
<dbReference type="GO" id="GO:0003677">
    <property type="term" value="F:DNA binding"/>
    <property type="evidence" value="ECO:0007669"/>
    <property type="project" value="UniProtKB-KW"/>
</dbReference>
<evidence type="ECO:0000259" key="3">
    <source>
        <dbReference type="PROSITE" id="PS50943"/>
    </source>
</evidence>
<dbReference type="InterPro" id="IPR010982">
    <property type="entry name" value="Lambda_DNA-bd_dom_sf"/>
</dbReference>
<feature type="transmembrane region" description="Helical" evidence="2">
    <location>
        <begin position="169"/>
        <end position="191"/>
    </location>
</feature>
<dbReference type="Pfam" id="PF01381">
    <property type="entry name" value="HTH_3"/>
    <property type="match status" value="1"/>
</dbReference>
<keyword evidence="2" id="KW-1133">Transmembrane helix</keyword>
<keyword evidence="2" id="KW-0472">Membrane</keyword>
<sequence length="193" mass="22130">MELGKQIKKYRQESQLSQDELADRVYVSRQTISNWENDKTYPDVTSLVLLSEIFQISLDKLIKGDIDTMKEVIKQEEIKKLNHYGAIYTVFLVIAVISAAPLFCIGNKWALILWCVIALAAMYFAAKVDRIKKDNDVQTYKEIVAFCEGKRLDEIQSAREYGKRPYQKVLWFIGSATVGAIVSYVLCILLQSF</sequence>
<feature type="domain" description="HTH cro/C1-type" evidence="3">
    <location>
        <begin position="7"/>
        <end position="61"/>
    </location>
</feature>
<accession>A0A291TBM9</accession>
<keyword evidence="2" id="KW-0812">Transmembrane</keyword>
<dbReference type="PANTHER" id="PTHR46558">
    <property type="entry name" value="TRACRIPTIONAL REGULATORY PROTEIN-RELATED-RELATED"/>
    <property type="match status" value="1"/>
</dbReference>
<dbReference type="SUPFAM" id="SSF47413">
    <property type="entry name" value="lambda repressor-like DNA-binding domains"/>
    <property type="match status" value="1"/>
</dbReference>
<dbReference type="SMART" id="SM00530">
    <property type="entry name" value="HTH_XRE"/>
    <property type="match status" value="1"/>
</dbReference>
<feature type="transmembrane region" description="Helical" evidence="2">
    <location>
        <begin position="84"/>
        <end position="103"/>
    </location>
</feature>
<dbReference type="PROSITE" id="PS50943">
    <property type="entry name" value="HTH_CROC1"/>
    <property type="match status" value="1"/>
</dbReference>
<protein>
    <submittedName>
        <fullName evidence="4">Transcriptional regulator</fullName>
    </submittedName>
</protein>